<dbReference type="Pfam" id="PF00069">
    <property type="entry name" value="Pkinase"/>
    <property type="match status" value="1"/>
</dbReference>
<dbReference type="PROSITE" id="PS00108">
    <property type="entry name" value="PROTEIN_KINASE_ST"/>
    <property type="match status" value="1"/>
</dbReference>
<protein>
    <recommendedName>
        <fullName evidence="7">Protein kinase domain-containing protein</fullName>
    </recommendedName>
</protein>
<evidence type="ECO:0000256" key="2">
    <source>
        <dbReference type="ARBA" id="ARBA00022741"/>
    </source>
</evidence>
<reference evidence="8 9" key="1">
    <citation type="submission" date="2024-04" db="EMBL/GenBank/DDBJ databases">
        <title>Tritrichomonas musculus Genome.</title>
        <authorList>
            <person name="Alves-Ferreira E."/>
            <person name="Grigg M."/>
            <person name="Lorenzi H."/>
            <person name="Galac M."/>
        </authorList>
    </citation>
    <scope>NUCLEOTIDE SEQUENCE [LARGE SCALE GENOMIC DNA]</scope>
    <source>
        <strain evidence="8 9">EAF2021</strain>
    </source>
</reference>
<evidence type="ECO:0000259" key="7">
    <source>
        <dbReference type="PROSITE" id="PS50011"/>
    </source>
</evidence>
<dbReference type="InterPro" id="IPR011009">
    <property type="entry name" value="Kinase-like_dom_sf"/>
</dbReference>
<comment type="caution">
    <text evidence="8">The sequence shown here is derived from an EMBL/GenBank/DDBJ whole genome shotgun (WGS) entry which is preliminary data.</text>
</comment>
<sequence length="329" mass="37571">MERKHLPSKYLVNANEFEFIKDIGKGAYGSVKLVKEKKTGKLYAKKVVFFLDGDEMGAPLYFFREFLSLFDSQYPGLPFLYLRGFNFPTKDDEAFIITEYLDGGSLEDLINSNYEGCEDVVTTKMKIIFGIAFALKFLHLKDIIHRDLKPANILLDSKREPYLADFGFAREISKGEQITAGLGTPEYMAPEILDQEYADPDKSIDIYSFAVLTLEIITGSLKINGKNAHVILNDHVKEGKRYDVPNSVPDCFKKLINDCWSGNPSQRWPADDIVDDLYRCKIILPGTNLEVYNEYTNRLTSILEQALEENDEVEVEDLDQEPTPEYDFS</sequence>
<dbReference type="PRINTS" id="PR00109">
    <property type="entry name" value="TYRKINASE"/>
</dbReference>
<evidence type="ECO:0000256" key="5">
    <source>
        <dbReference type="RuleBase" id="RU000304"/>
    </source>
</evidence>
<dbReference type="Gene3D" id="3.30.200.20">
    <property type="entry name" value="Phosphorylase Kinase, domain 1"/>
    <property type="match status" value="1"/>
</dbReference>
<keyword evidence="1 5" id="KW-0418">Kinase</keyword>
<dbReference type="SUPFAM" id="SSF56112">
    <property type="entry name" value="Protein kinase-like (PK-like)"/>
    <property type="match status" value="1"/>
</dbReference>
<dbReference type="InterPro" id="IPR000719">
    <property type="entry name" value="Prot_kinase_dom"/>
</dbReference>
<keyword evidence="9" id="KW-1185">Reference proteome</keyword>
<dbReference type="Gene3D" id="1.10.510.10">
    <property type="entry name" value="Transferase(Phosphotransferase) domain 1"/>
    <property type="match status" value="1"/>
</dbReference>
<proteinExistence type="inferred from homology"/>
<dbReference type="InterPro" id="IPR008271">
    <property type="entry name" value="Ser/Thr_kinase_AS"/>
</dbReference>
<organism evidence="8 9">
    <name type="scientific">Tritrichomonas musculus</name>
    <dbReference type="NCBI Taxonomy" id="1915356"/>
    <lineage>
        <taxon>Eukaryota</taxon>
        <taxon>Metamonada</taxon>
        <taxon>Parabasalia</taxon>
        <taxon>Tritrichomonadida</taxon>
        <taxon>Tritrichomonadidae</taxon>
        <taxon>Tritrichomonas</taxon>
    </lineage>
</organism>
<feature type="region of interest" description="Disordered" evidence="6">
    <location>
        <begin position="310"/>
        <end position="329"/>
    </location>
</feature>
<keyword evidence="1 5" id="KW-0808">Transferase</keyword>
<keyword evidence="1 5" id="KW-0723">Serine/threonine-protein kinase</keyword>
<dbReference type="InterPro" id="IPR001245">
    <property type="entry name" value="Ser-Thr/Tyr_kinase_cat_dom"/>
</dbReference>
<dbReference type="SMART" id="SM00220">
    <property type="entry name" value="S_TKc"/>
    <property type="match status" value="1"/>
</dbReference>
<dbReference type="InterPro" id="IPR017441">
    <property type="entry name" value="Protein_kinase_ATP_BS"/>
</dbReference>
<gene>
    <name evidence="8" type="ORF">M9Y10_025707</name>
</gene>
<name>A0ABR2HAF1_9EUKA</name>
<keyword evidence="2 4" id="KW-0547">Nucleotide-binding</keyword>
<evidence type="ECO:0000256" key="6">
    <source>
        <dbReference type="SAM" id="MobiDB-lite"/>
    </source>
</evidence>
<keyword evidence="3 4" id="KW-0067">ATP-binding</keyword>
<accession>A0ABR2HAF1</accession>
<dbReference type="PANTHER" id="PTHR44329">
    <property type="entry name" value="SERINE/THREONINE-PROTEIN KINASE TNNI3K-RELATED"/>
    <property type="match status" value="1"/>
</dbReference>
<evidence type="ECO:0000313" key="8">
    <source>
        <dbReference type="EMBL" id="KAK8842841.1"/>
    </source>
</evidence>
<evidence type="ECO:0000256" key="3">
    <source>
        <dbReference type="ARBA" id="ARBA00022840"/>
    </source>
</evidence>
<feature type="domain" description="Protein kinase" evidence="7">
    <location>
        <begin position="17"/>
        <end position="279"/>
    </location>
</feature>
<comment type="similarity">
    <text evidence="5">Belongs to the protein kinase superfamily.</text>
</comment>
<dbReference type="Proteomes" id="UP001470230">
    <property type="component" value="Unassembled WGS sequence"/>
</dbReference>
<dbReference type="PROSITE" id="PS00107">
    <property type="entry name" value="PROTEIN_KINASE_ATP"/>
    <property type="match status" value="1"/>
</dbReference>
<feature type="binding site" evidence="4">
    <location>
        <position position="46"/>
    </location>
    <ligand>
        <name>ATP</name>
        <dbReference type="ChEBI" id="CHEBI:30616"/>
    </ligand>
</feature>
<dbReference type="PANTHER" id="PTHR44329:SF214">
    <property type="entry name" value="PROTEIN KINASE DOMAIN-CONTAINING PROTEIN"/>
    <property type="match status" value="1"/>
</dbReference>
<evidence type="ECO:0000256" key="4">
    <source>
        <dbReference type="PROSITE-ProRule" id="PRU10141"/>
    </source>
</evidence>
<dbReference type="PROSITE" id="PS50011">
    <property type="entry name" value="PROTEIN_KINASE_DOM"/>
    <property type="match status" value="1"/>
</dbReference>
<dbReference type="EMBL" id="JAPFFF010000037">
    <property type="protein sequence ID" value="KAK8842841.1"/>
    <property type="molecule type" value="Genomic_DNA"/>
</dbReference>
<evidence type="ECO:0000313" key="9">
    <source>
        <dbReference type="Proteomes" id="UP001470230"/>
    </source>
</evidence>
<dbReference type="InterPro" id="IPR051681">
    <property type="entry name" value="Ser/Thr_Kinases-Pseudokinases"/>
</dbReference>
<evidence type="ECO:0000256" key="1">
    <source>
        <dbReference type="ARBA" id="ARBA00022527"/>
    </source>
</evidence>